<dbReference type="PIRSF" id="PIRSF002690">
    <property type="entry name" value="L-type_lectin_plant"/>
    <property type="match status" value="1"/>
</dbReference>
<evidence type="ECO:0000256" key="5">
    <source>
        <dbReference type="ARBA" id="ARBA00010217"/>
    </source>
</evidence>
<evidence type="ECO:0000256" key="6">
    <source>
        <dbReference type="ARBA" id="ARBA00012513"/>
    </source>
</evidence>
<keyword evidence="18 24" id="KW-0675">Receptor</keyword>
<keyword evidence="12" id="KW-0430">Lectin</keyword>
<evidence type="ECO:0000256" key="3">
    <source>
        <dbReference type="ARBA" id="ARBA00007606"/>
    </source>
</evidence>
<dbReference type="Pfam" id="PF00139">
    <property type="entry name" value="Lectin_legB"/>
    <property type="match status" value="1"/>
</dbReference>
<feature type="domain" description="Legume lectin" evidence="23">
    <location>
        <begin position="25"/>
        <end position="267"/>
    </location>
</feature>
<keyword evidence="7" id="KW-1003">Cell membrane</keyword>
<evidence type="ECO:0000259" key="23">
    <source>
        <dbReference type="Pfam" id="PF00139"/>
    </source>
</evidence>
<comment type="caution">
    <text evidence="24">The sequence shown here is derived from an EMBL/GenBank/DDBJ whole genome shotgun (WGS) entry which is preliminary data.</text>
</comment>
<keyword evidence="13" id="KW-0547">Nucleotide-binding</keyword>
<dbReference type="InterPro" id="IPR013320">
    <property type="entry name" value="ConA-like_dom_sf"/>
</dbReference>
<comment type="similarity">
    <text evidence="4">In the N-terminal section; belongs to the leguminous lectin family.</text>
</comment>
<dbReference type="EC" id="2.7.11.1" evidence="6"/>
<evidence type="ECO:0000256" key="9">
    <source>
        <dbReference type="ARBA" id="ARBA00022679"/>
    </source>
</evidence>
<keyword evidence="11 22" id="KW-0732">Signal</keyword>
<dbReference type="CDD" id="cd06899">
    <property type="entry name" value="lectin_legume_LecRK_Arcelin_ConA"/>
    <property type="match status" value="1"/>
</dbReference>
<comment type="subcellular location">
    <subcellularLocation>
        <location evidence="1">Cell membrane</location>
    </subcellularLocation>
    <subcellularLocation>
        <location evidence="2">Membrane</location>
        <topology evidence="2">Single-pass type I membrane protein</topology>
    </subcellularLocation>
</comment>
<evidence type="ECO:0000256" key="14">
    <source>
        <dbReference type="ARBA" id="ARBA00022777"/>
    </source>
</evidence>
<dbReference type="Proteomes" id="UP001604336">
    <property type="component" value="Unassembled WGS sequence"/>
</dbReference>
<dbReference type="GO" id="GO:0005886">
    <property type="term" value="C:plasma membrane"/>
    <property type="evidence" value="ECO:0007669"/>
    <property type="project" value="UniProtKB-SubCell"/>
</dbReference>
<keyword evidence="16" id="KW-1133">Transmembrane helix</keyword>
<evidence type="ECO:0000256" key="8">
    <source>
        <dbReference type="ARBA" id="ARBA00022527"/>
    </source>
</evidence>
<gene>
    <name evidence="24" type="ORF">Adt_11540</name>
</gene>
<dbReference type="GO" id="GO:0004674">
    <property type="term" value="F:protein serine/threonine kinase activity"/>
    <property type="evidence" value="ECO:0007669"/>
    <property type="project" value="UniProtKB-KW"/>
</dbReference>
<evidence type="ECO:0000313" key="24">
    <source>
        <dbReference type="EMBL" id="KAL2526486.1"/>
    </source>
</evidence>
<name>A0ABD1UN58_9LAMI</name>
<sequence length="311" mass="34481">MAKKLIIFFLLLHIFLSSTVFSRSDEFIFHGFQGAGNNISLNGVSEIQHNGILKLTNDTPRSIGHAFYQSPINFKNLTTGKDFSFSTAFAFAIDPEYEKLGGHGLAFTVAKSKELKGALPNQYLGLFNATELGSFSNHVFAVEFDTVRNFEFGDINDNHVGIDINSLASNASVPATYFVEGNSTGQELHLNSGKRIQAWIDYDSTKRQLDVTLSLSSSKPSLSVLSFAVDLSPIFMDYMYVGFSASTGLLASSHYIFGWSFKMNGQSSVPGSIFIAFTSWTQKESNALNSMYFFIRGCFHDTYNWDSLVHN</sequence>
<dbReference type="InterPro" id="IPR050258">
    <property type="entry name" value="Leguminous_Lectin"/>
</dbReference>
<dbReference type="AlphaFoldDB" id="A0ABD1UN58"/>
<evidence type="ECO:0000256" key="16">
    <source>
        <dbReference type="ARBA" id="ARBA00022989"/>
    </source>
</evidence>
<dbReference type="PANTHER" id="PTHR32401:SF50">
    <property type="entry name" value="OS07G0133000 PROTEIN"/>
    <property type="match status" value="1"/>
</dbReference>
<evidence type="ECO:0000256" key="20">
    <source>
        <dbReference type="ARBA" id="ARBA00047899"/>
    </source>
</evidence>
<dbReference type="InterPro" id="IPR001220">
    <property type="entry name" value="Legume_lectin_dom"/>
</dbReference>
<keyword evidence="8" id="KW-0723">Serine/threonine-protein kinase</keyword>
<comment type="catalytic activity">
    <reaction evidence="21">
        <text>L-seryl-[protein] + ATP = O-phospho-L-seryl-[protein] + ADP + H(+)</text>
        <dbReference type="Rhea" id="RHEA:17989"/>
        <dbReference type="Rhea" id="RHEA-COMP:9863"/>
        <dbReference type="Rhea" id="RHEA-COMP:11604"/>
        <dbReference type="ChEBI" id="CHEBI:15378"/>
        <dbReference type="ChEBI" id="CHEBI:29999"/>
        <dbReference type="ChEBI" id="CHEBI:30616"/>
        <dbReference type="ChEBI" id="CHEBI:83421"/>
        <dbReference type="ChEBI" id="CHEBI:456216"/>
        <dbReference type="EC" id="2.7.11.1"/>
    </reaction>
</comment>
<keyword evidence="25" id="KW-1185">Reference proteome</keyword>
<evidence type="ECO:0000256" key="19">
    <source>
        <dbReference type="ARBA" id="ARBA00023180"/>
    </source>
</evidence>
<evidence type="ECO:0000256" key="4">
    <source>
        <dbReference type="ARBA" id="ARBA00008536"/>
    </source>
</evidence>
<keyword evidence="17" id="KW-0472">Membrane</keyword>
<evidence type="ECO:0000256" key="15">
    <source>
        <dbReference type="ARBA" id="ARBA00022840"/>
    </source>
</evidence>
<dbReference type="InterPro" id="IPR016363">
    <property type="entry name" value="L-lectin"/>
</dbReference>
<evidence type="ECO:0000256" key="17">
    <source>
        <dbReference type="ARBA" id="ARBA00023136"/>
    </source>
</evidence>
<comment type="similarity">
    <text evidence="3">Belongs to the leguminous lectin family.</text>
</comment>
<evidence type="ECO:0000256" key="7">
    <source>
        <dbReference type="ARBA" id="ARBA00022475"/>
    </source>
</evidence>
<keyword evidence="15" id="KW-0067">ATP-binding</keyword>
<protein>
    <recommendedName>
        <fullName evidence="6">non-specific serine/threonine protein kinase</fullName>
        <ecNumber evidence="6">2.7.11.1</ecNumber>
    </recommendedName>
</protein>
<evidence type="ECO:0000256" key="18">
    <source>
        <dbReference type="ARBA" id="ARBA00023170"/>
    </source>
</evidence>
<dbReference type="FunFam" id="2.60.120.200:FF:000086">
    <property type="entry name" value="L-type lectin-domain containing receptor kinase S.4"/>
    <property type="match status" value="1"/>
</dbReference>
<comment type="similarity">
    <text evidence="5">In the C-terminal section; belongs to the protein kinase superfamily. Ser/Thr protein kinase family.</text>
</comment>
<dbReference type="PANTHER" id="PTHR32401">
    <property type="entry name" value="CONCANAVALIN A-LIKE LECTIN FAMILY PROTEIN"/>
    <property type="match status" value="1"/>
</dbReference>
<dbReference type="SUPFAM" id="SSF49899">
    <property type="entry name" value="Concanavalin A-like lectins/glucanases"/>
    <property type="match status" value="1"/>
</dbReference>
<organism evidence="24 25">
    <name type="scientific">Abeliophyllum distichum</name>
    <dbReference type="NCBI Taxonomy" id="126358"/>
    <lineage>
        <taxon>Eukaryota</taxon>
        <taxon>Viridiplantae</taxon>
        <taxon>Streptophyta</taxon>
        <taxon>Embryophyta</taxon>
        <taxon>Tracheophyta</taxon>
        <taxon>Spermatophyta</taxon>
        <taxon>Magnoliopsida</taxon>
        <taxon>eudicotyledons</taxon>
        <taxon>Gunneridae</taxon>
        <taxon>Pentapetalae</taxon>
        <taxon>asterids</taxon>
        <taxon>lamiids</taxon>
        <taxon>Lamiales</taxon>
        <taxon>Oleaceae</taxon>
        <taxon>Forsythieae</taxon>
        <taxon>Abeliophyllum</taxon>
    </lineage>
</organism>
<proteinExistence type="inferred from homology"/>
<feature type="signal peptide" evidence="22">
    <location>
        <begin position="1"/>
        <end position="22"/>
    </location>
</feature>
<feature type="chain" id="PRO_5044835674" description="non-specific serine/threonine protein kinase" evidence="22">
    <location>
        <begin position="23"/>
        <end position="311"/>
    </location>
</feature>
<keyword evidence="9" id="KW-0808">Transferase</keyword>
<dbReference type="GO" id="GO:0030246">
    <property type="term" value="F:carbohydrate binding"/>
    <property type="evidence" value="ECO:0007669"/>
    <property type="project" value="UniProtKB-KW"/>
</dbReference>
<evidence type="ECO:0000256" key="1">
    <source>
        <dbReference type="ARBA" id="ARBA00004236"/>
    </source>
</evidence>
<comment type="catalytic activity">
    <reaction evidence="20">
        <text>L-threonyl-[protein] + ATP = O-phospho-L-threonyl-[protein] + ADP + H(+)</text>
        <dbReference type="Rhea" id="RHEA:46608"/>
        <dbReference type="Rhea" id="RHEA-COMP:11060"/>
        <dbReference type="Rhea" id="RHEA-COMP:11605"/>
        <dbReference type="ChEBI" id="CHEBI:15378"/>
        <dbReference type="ChEBI" id="CHEBI:30013"/>
        <dbReference type="ChEBI" id="CHEBI:30616"/>
        <dbReference type="ChEBI" id="CHEBI:61977"/>
        <dbReference type="ChEBI" id="CHEBI:456216"/>
        <dbReference type="EC" id="2.7.11.1"/>
    </reaction>
</comment>
<keyword evidence="19" id="KW-0325">Glycoprotein</keyword>
<keyword evidence="10" id="KW-0812">Transmembrane</keyword>
<evidence type="ECO:0000256" key="2">
    <source>
        <dbReference type="ARBA" id="ARBA00004479"/>
    </source>
</evidence>
<evidence type="ECO:0000256" key="22">
    <source>
        <dbReference type="SAM" id="SignalP"/>
    </source>
</evidence>
<evidence type="ECO:0000256" key="11">
    <source>
        <dbReference type="ARBA" id="ARBA00022729"/>
    </source>
</evidence>
<evidence type="ECO:0000313" key="25">
    <source>
        <dbReference type="Proteomes" id="UP001604336"/>
    </source>
</evidence>
<evidence type="ECO:0000256" key="13">
    <source>
        <dbReference type="ARBA" id="ARBA00022741"/>
    </source>
</evidence>
<evidence type="ECO:0000256" key="12">
    <source>
        <dbReference type="ARBA" id="ARBA00022734"/>
    </source>
</evidence>
<reference evidence="25" key="1">
    <citation type="submission" date="2024-07" db="EMBL/GenBank/DDBJ databases">
        <title>Two chromosome-level genome assemblies of Korean endemic species Abeliophyllum distichum and Forsythia ovata (Oleaceae).</title>
        <authorList>
            <person name="Jang H."/>
        </authorList>
    </citation>
    <scope>NUCLEOTIDE SEQUENCE [LARGE SCALE GENOMIC DNA]</scope>
</reference>
<accession>A0ABD1UN58</accession>
<dbReference type="GO" id="GO:0005524">
    <property type="term" value="F:ATP binding"/>
    <property type="evidence" value="ECO:0007669"/>
    <property type="project" value="UniProtKB-KW"/>
</dbReference>
<dbReference type="Gene3D" id="2.60.120.200">
    <property type="match status" value="1"/>
</dbReference>
<keyword evidence="14 24" id="KW-0418">Kinase</keyword>
<dbReference type="EMBL" id="JBFOLK010000003">
    <property type="protein sequence ID" value="KAL2526486.1"/>
    <property type="molecule type" value="Genomic_DNA"/>
</dbReference>
<evidence type="ECO:0000256" key="10">
    <source>
        <dbReference type="ARBA" id="ARBA00022692"/>
    </source>
</evidence>
<evidence type="ECO:0000256" key="21">
    <source>
        <dbReference type="ARBA" id="ARBA00048679"/>
    </source>
</evidence>